<proteinExistence type="inferred from homology"/>
<dbReference type="GO" id="GO:0009423">
    <property type="term" value="P:chorismate biosynthetic process"/>
    <property type="evidence" value="ECO:0007669"/>
    <property type="project" value="UniProtKB-UniRule"/>
</dbReference>
<dbReference type="GO" id="GO:0008652">
    <property type="term" value="P:amino acid biosynthetic process"/>
    <property type="evidence" value="ECO:0007669"/>
    <property type="project" value="UniProtKB-KW"/>
</dbReference>
<evidence type="ECO:0000256" key="6">
    <source>
        <dbReference type="ARBA" id="ARBA00022741"/>
    </source>
</evidence>
<dbReference type="RefSeq" id="WP_120147726.1">
    <property type="nucleotide sequence ID" value="NZ_QZVT01000002.1"/>
</dbReference>
<keyword evidence="4 11" id="KW-0028">Amino-acid biosynthesis</keyword>
<dbReference type="GO" id="GO:0004765">
    <property type="term" value="F:shikimate kinase activity"/>
    <property type="evidence" value="ECO:0007669"/>
    <property type="project" value="UniProtKB-UniRule"/>
</dbReference>
<comment type="function">
    <text evidence="11">Catalyzes the specific phosphorylation of the 3-hydroxyl group of shikimic acid using ATP as a cosubstrate.</text>
</comment>
<feature type="binding site" evidence="11">
    <location>
        <position position="134"/>
    </location>
    <ligand>
        <name>substrate</name>
    </ligand>
</feature>
<dbReference type="EC" id="2.7.1.71" evidence="3 11"/>
<name>A0A3A5MGZ2_9MICC</name>
<evidence type="ECO:0000313" key="13">
    <source>
        <dbReference type="EMBL" id="RJT81906.1"/>
    </source>
</evidence>
<dbReference type="AlphaFoldDB" id="A0A3A5MGZ2"/>
<evidence type="ECO:0000256" key="7">
    <source>
        <dbReference type="ARBA" id="ARBA00022777"/>
    </source>
</evidence>
<dbReference type="CDD" id="cd00464">
    <property type="entry name" value="SK"/>
    <property type="match status" value="1"/>
</dbReference>
<evidence type="ECO:0000313" key="14">
    <source>
        <dbReference type="Proteomes" id="UP000272560"/>
    </source>
</evidence>
<feature type="binding site" evidence="11">
    <location>
        <position position="79"/>
    </location>
    <ligand>
        <name>substrate</name>
    </ligand>
</feature>
<feature type="binding site" evidence="11">
    <location>
        <position position="116"/>
    </location>
    <ligand>
        <name>ATP</name>
        <dbReference type="ChEBI" id="CHEBI:30616"/>
    </ligand>
</feature>
<dbReference type="Gene3D" id="3.40.50.300">
    <property type="entry name" value="P-loop containing nucleotide triphosphate hydrolases"/>
    <property type="match status" value="1"/>
</dbReference>
<feature type="binding site" evidence="11">
    <location>
        <position position="35"/>
    </location>
    <ligand>
        <name>substrate</name>
    </ligand>
</feature>
<evidence type="ECO:0000256" key="2">
    <source>
        <dbReference type="ARBA" id="ARBA00006997"/>
    </source>
</evidence>
<feature type="binding site" evidence="11">
    <location>
        <begin position="13"/>
        <end position="18"/>
    </location>
    <ligand>
        <name>ATP</name>
        <dbReference type="ChEBI" id="CHEBI:30616"/>
    </ligand>
</feature>
<keyword evidence="9 11" id="KW-0057">Aromatic amino acid biosynthesis</keyword>
<keyword evidence="8 11" id="KW-0067">ATP-binding</keyword>
<evidence type="ECO:0000256" key="11">
    <source>
        <dbReference type="HAMAP-Rule" id="MF_00109"/>
    </source>
</evidence>
<evidence type="ECO:0000256" key="4">
    <source>
        <dbReference type="ARBA" id="ARBA00022605"/>
    </source>
</evidence>
<keyword evidence="11" id="KW-0479">Metal-binding</keyword>
<evidence type="ECO:0000256" key="5">
    <source>
        <dbReference type="ARBA" id="ARBA00022679"/>
    </source>
</evidence>
<sequence length="202" mass="21361">MRDHPVVLVGPMAVGKSAVGRVLAQRTGSRFVDTDRLIVERHGTIADIFARHGEQGFRLLEAEVVAEVLVPGVVVSLGGGAVLHPRTQELLAGAVVVFLDTDLATVLPRISGDSGRPLLAGRPAERWQELYAARRPVYAALATVVVDGRGLSVRGTADAVLRALPAAPPPRTTDTSNDQTSTVADSLDTDINHEIGMQTHGD</sequence>
<keyword evidence="14" id="KW-1185">Reference proteome</keyword>
<evidence type="ECO:0000256" key="12">
    <source>
        <dbReference type="SAM" id="MobiDB-lite"/>
    </source>
</evidence>
<dbReference type="Pfam" id="PF01202">
    <property type="entry name" value="SKI"/>
    <property type="match status" value="1"/>
</dbReference>
<organism evidence="13 14">
    <name type="scientific">Arthrobacter cheniae</name>
    <dbReference type="NCBI Taxonomy" id="1258888"/>
    <lineage>
        <taxon>Bacteria</taxon>
        <taxon>Bacillati</taxon>
        <taxon>Actinomycetota</taxon>
        <taxon>Actinomycetes</taxon>
        <taxon>Micrococcales</taxon>
        <taxon>Micrococcaceae</taxon>
        <taxon>Arthrobacter</taxon>
    </lineage>
</organism>
<dbReference type="OrthoDB" id="9800332at2"/>
<feature type="binding site" evidence="11">
    <location>
        <position position="58"/>
    </location>
    <ligand>
        <name>substrate</name>
    </ligand>
</feature>
<dbReference type="GO" id="GO:0005829">
    <property type="term" value="C:cytosol"/>
    <property type="evidence" value="ECO:0007669"/>
    <property type="project" value="TreeGrafter"/>
</dbReference>
<dbReference type="GO" id="GO:0005524">
    <property type="term" value="F:ATP binding"/>
    <property type="evidence" value="ECO:0007669"/>
    <property type="project" value="UniProtKB-UniRule"/>
</dbReference>
<keyword evidence="6 11" id="KW-0547">Nucleotide-binding</keyword>
<protein>
    <recommendedName>
        <fullName evidence="3 11">Shikimate kinase</fullName>
        <shortName evidence="11">SK</shortName>
        <ecNumber evidence="3 11">2.7.1.71</ecNumber>
    </recommendedName>
</protein>
<dbReference type="InterPro" id="IPR027417">
    <property type="entry name" value="P-loop_NTPase"/>
</dbReference>
<dbReference type="Proteomes" id="UP000272560">
    <property type="component" value="Unassembled WGS sequence"/>
</dbReference>
<comment type="cofactor">
    <cofactor evidence="11">
        <name>Mg(2+)</name>
        <dbReference type="ChEBI" id="CHEBI:18420"/>
    </cofactor>
    <text evidence="11">Binds 1 Mg(2+) ion per subunit.</text>
</comment>
<keyword evidence="11" id="KW-0460">Magnesium</keyword>
<feature type="region of interest" description="Disordered" evidence="12">
    <location>
        <begin position="164"/>
        <end position="202"/>
    </location>
</feature>
<dbReference type="PRINTS" id="PR01100">
    <property type="entry name" value="SHIKIMTKNASE"/>
</dbReference>
<dbReference type="HAMAP" id="MF_00109">
    <property type="entry name" value="Shikimate_kinase"/>
    <property type="match status" value="1"/>
</dbReference>
<keyword evidence="5 11" id="KW-0808">Transferase</keyword>
<dbReference type="GO" id="GO:0009073">
    <property type="term" value="P:aromatic amino acid family biosynthetic process"/>
    <property type="evidence" value="ECO:0007669"/>
    <property type="project" value="UniProtKB-KW"/>
</dbReference>
<dbReference type="InterPro" id="IPR000623">
    <property type="entry name" value="Shikimate_kinase/TSH1"/>
</dbReference>
<evidence type="ECO:0000256" key="10">
    <source>
        <dbReference type="ARBA" id="ARBA00048567"/>
    </source>
</evidence>
<keyword evidence="11" id="KW-0963">Cytoplasm</keyword>
<dbReference type="InterPro" id="IPR023000">
    <property type="entry name" value="Shikimate_kinase_CS"/>
</dbReference>
<dbReference type="InterPro" id="IPR031322">
    <property type="entry name" value="Shikimate/glucono_kinase"/>
</dbReference>
<keyword evidence="7 11" id="KW-0418">Kinase</keyword>
<dbReference type="GO" id="GO:0000287">
    <property type="term" value="F:magnesium ion binding"/>
    <property type="evidence" value="ECO:0007669"/>
    <property type="project" value="UniProtKB-UniRule"/>
</dbReference>
<dbReference type="PANTHER" id="PTHR21087:SF16">
    <property type="entry name" value="SHIKIMATE KINASE 1, CHLOROPLASTIC"/>
    <property type="match status" value="1"/>
</dbReference>
<dbReference type="PANTHER" id="PTHR21087">
    <property type="entry name" value="SHIKIMATE KINASE"/>
    <property type="match status" value="1"/>
</dbReference>
<evidence type="ECO:0000256" key="3">
    <source>
        <dbReference type="ARBA" id="ARBA00012154"/>
    </source>
</evidence>
<comment type="catalytic activity">
    <reaction evidence="10 11">
        <text>shikimate + ATP = 3-phosphoshikimate + ADP + H(+)</text>
        <dbReference type="Rhea" id="RHEA:13121"/>
        <dbReference type="ChEBI" id="CHEBI:15378"/>
        <dbReference type="ChEBI" id="CHEBI:30616"/>
        <dbReference type="ChEBI" id="CHEBI:36208"/>
        <dbReference type="ChEBI" id="CHEBI:145989"/>
        <dbReference type="ChEBI" id="CHEBI:456216"/>
        <dbReference type="EC" id="2.7.1.71"/>
    </reaction>
</comment>
<accession>A0A3A5MGZ2</accession>
<comment type="pathway">
    <text evidence="1 11">Metabolic intermediate biosynthesis; chorismate biosynthesis; chorismate from D-erythrose 4-phosphate and phosphoenolpyruvate: step 5/7.</text>
</comment>
<gene>
    <name evidence="11" type="primary">aroK</name>
    <name evidence="13" type="ORF">D6T63_03870</name>
</gene>
<dbReference type="EMBL" id="QZVT01000002">
    <property type="protein sequence ID" value="RJT81906.1"/>
    <property type="molecule type" value="Genomic_DNA"/>
</dbReference>
<dbReference type="SUPFAM" id="SSF52540">
    <property type="entry name" value="P-loop containing nucleoside triphosphate hydrolases"/>
    <property type="match status" value="1"/>
</dbReference>
<comment type="subunit">
    <text evidence="11">Monomer.</text>
</comment>
<reference evidence="13 14" key="1">
    <citation type="submission" date="2018-09" db="EMBL/GenBank/DDBJ databases">
        <title>Novel species of Arthrobacter.</title>
        <authorList>
            <person name="Liu Q."/>
            <person name="Xin Y.-H."/>
        </authorList>
    </citation>
    <scope>NUCLEOTIDE SEQUENCE [LARGE SCALE GENOMIC DNA]</scope>
    <source>
        <strain evidence="13 14">Hz2</strain>
    </source>
</reference>
<dbReference type="UniPathway" id="UPA00053">
    <property type="reaction ID" value="UER00088"/>
</dbReference>
<feature type="binding site" evidence="11">
    <location>
        <position position="17"/>
    </location>
    <ligand>
        <name>Mg(2+)</name>
        <dbReference type="ChEBI" id="CHEBI:18420"/>
    </ligand>
</feature>
<comment type="similarity">
    <text evidence="2 11">Belongs to the shikimate kinase family.</text>
</comment>
<comment type="caution">
    <text evidence="13">The sequence shown here is derived from an EMBL/GenBank/DDBJ whole genome shotgun (WGS) entry which is preliminary data.</text>
</comment>
<comment type="caution">
    <text evidence="11">Lacks conserved residue(s) required for the propagation of feature annotation.</text>
</comment>
<dbReference type="PROSITE" id="PS01128">
    <property type="entry name" value="SHIKIMATE_KINASE"/>
    <property type="match status" value="1"/>
</dbReference>
<comment type="subcellular location">
    <subcellularLocation>
        <location evidence="11">Cytoplasm</location>
    </subcellularLocation>
</comment>
<evidence type="ECO:0000256" key="1">
    <source>
        <dbReference type="ARBA" id="ARBA00004842"/>
    </source>
</evidence>
<evidence type="ECO:0000256" key="8">
    <source>
        <dbReference type="ARBA" id="ARBA00022840"/>
    </source>
</evidence>
<evidence type="ECO:0000256" key="9">
    <source>
        <dbReference type="ARBA" id="ARBA00023141"/>
    </source>
</evidence>